<evidence type="ECO:0000313" key="11">
    <source>
        <dbReference type="Proteomes" id="UP001222182"/>
    </source>
</evidence>
<dbReference type="Pfam" id="PF12664">
    <property type="entry name" value="DUF3789"/>
    <property type="match status" value="1"/>
</dbReference>
<dbReference type="EMBL" id="UGIX01000001">
    <property type="protein sequence ID" value="STP66099.1"/>
    <property type="molecule type" value="Genomic_DNA"/>
</dbReference>
<name>A0A1J6Y394_ENTFL</name>
<reference evidence="4 8" key="2">
    <citation type="submission" date="2018-06" db="EMBL/GenBank/DDBJ databases">
        <authorList>
            <consortium name="Pathogen Informatics"/>
            <person name="Doyle S."/>
        </authorList>
    </citation>
    <scope>NUCLEOTIDE SEQUENCE [LARGE SCALE GENOMIC DNA]</scope>
    <source>
        <strain evidence="4 8">NCTC13379</strain>
    </source>
</reference>
<evidence type="ECO:0000313" key="4">
    <source>
        <dbReference type="EMBL" id="STP66099.1"/>
    </source>
</evidence>
<keyword evidence="1" id="KW-0472">Membrane</keyword>
<organism evidence="2 7">
    <name type="scientific">Enterococcus faecalis</name>
    <name type="common">Streptococcus faecalis</name>
    <dbReference type="NCBI Taxonomy" id="1351"/>
    <lineage>
        <taxon>Bacteria</taxon>
        <taxon>Bacillati</taxon>
        <taxon>Bacillota</taxon>
        <taxon>Bacilli</taxon>
        <taxon>Lactobacillales</taxon>
        <taxon>Enterococcaceae</taxon>
        <taxon>Enterococcus</taxon>
    </lineage>
</organism>
<reference evidence="5 10" key="4">
    <citation type="submission" date="2023-02" db="EMBL/GenBank/DDBJ databases">
        <title>Results of the 2020 Genomic Proficiency Test for the network of European Union Reference Laboratory for Antimicrobial Resistance assessing whole genome sequencing capacities.</title>
        <authorList>
            <person name="Hoffmann M."/>
            <person name="Luo Y."/>
            <person name="Sorensen L.H."/>
            <person name="Pedersen S.K."/>
            <person name="Hendriksen R.S."/>
        </authorList>
    </citation>
    <scope>NUCLEOTIDE SEQUENCE [LARGE SCALE GENOMIC DNA]</scope>
    <source>
        <strain evidence="5 10">GENOMIC22-006</strain>
    </source>
</reference>
<reference evidence="6 11" key="5">
    <citation type="submission" date="2023-03" db="EMBL/GenBank/DDBJ databases">
        <title>Complete genome sequence of an Enterococcus faecalis urinary isolate.</title>
        <authorList>
            <person name="Brauer A.L."/>
            <person name="Armbruster C.E."/>
        </authorList>
    </citation>
    <scope>NUCLEOTIDE SEQUENCE [LARGE SCALE GENOMIC DNA]</scope>
    <source>
        <strain evidence="6 11">3143</strain>
    </source>
</reference>
<evidence type="ECO:0000313" key="7">
    <source>
        <dbReference type="Proteomes" id="UP000244140"/>
    </source>
</evidence>
<dbReference type="AlphaFoldDB" id="A0A1J6Y394"/>
<dbReference type="Proteomes" id="UP001222182">
    <property type="component" value="Chromosome"/>
</dbReference>
<reference evidence="2 7" key="1">
    <citation type="submission" date="2018-04" db="EMBL/GenBank/DDBJ databases">
        <authorList>
            <person name="Van Tyne D."/>
        </authorList>
    </citation>
    <scope>NUCLEOTIDE SEQUENCE [LARGE SCALE GENOMIC DNA]</scope>
    <source>
        <strain evidence="2 7">B2535</strain>
    </source>
</reference>
<evidence type="ECO:0000313" key="6">
    <source>
        <dbReference type="EMBL" id="WER41532.1"/>
    </source>
</evidence>
<evidence type="ECO:0000256" key="1">
    <source>
        <dbReference type="SAM" id="Phobius"/>
    </source>
</evidence>
<dbReference type="InterPro" id="IPR024522">
    <property type="entry name" value="DUF3789"/>
</dbReference>
<dbReference type="Proteomes" id="UP001221642">
    <property type="component" value="Chromosome"/>
</dbReference>
<sequence>MKRGIVVGSVKDMLLAFGGSMLSVTVMCLMHASVAANQAMEKKV</sequence>
<dbReference type="Proteomes" id="UP000516122">
    <property type="component" value="Chromosome"/>
</dbReference>
<evidence type="ECO:0000313" key="2">
    <source>
        <dbReference type="EMBL" id="PTN77967.1"/>
    </source>
</evidence>
<keyword evidence="1" id="KW-0812">Transmembrane</keyword>
<dbReference type="Proteomes" id="UP000244140">
    <property type="component" value="Unassembled WGS sequence"/>
</dbReference>
<dbReference type="EMBL" id="CP119528">
    <property type="protein sequence ID" value="WER41532.1"/>
    <property type="molecule type" value="Genomic_DNA"/>
</dbReference>
<feature type="transmembrane region" description="Helical" evidence="1">
    <location>
        <begin position="12"/>
        <end position="34"/>
    </location>
</feature>
<proteinExistence type="predicted"/>
<evidence type="ECO:0000313" key="5">
    <source>
        <dbReference type="EMBL" id="WEH23896.1"/>
    </source>
</evidence>
<reference evidence="3 9" key="3">
    <citation type="submission" date="2020-08" db="EMBL/GenBank/DDBJ databases">
        <title>Enterococcus faecalis SF28073 genome assembly.</title>
        <authorList>
            <person name="Duerkop B.A."/>
            <person name="Johnson C.N."/>
        </authorList>
    </citation>
    <scope>NUCLEOTIDE SEQUENCE [LARGE SCALE GENOMIC DNA]</scope>
    <source>
        <strain evidence="3 9">SF28073</strain>
    </source>
</reference>
<gene>
    <name evidence="2" type="ORF">DAI13_09465</name>
    <name evidence="3" type="ORF">H9Q64_01595</name>
    <name evidence="4" type="ORF">NCTC13379_01953</name>
    <name evidence="6" type="ORF">P0083_09285</name>
    <name evidence="5" type="ORF">P0D81_07710</name>
</gene>
<dbReference type="RefSeq" id="WP_002330905.1">
    <property type="nucleotide sequence ID" value="NZ_AP026714.1"/>
</dbReference>
<evidence type="ECO:0000313" key="9">
    <source>
        <dbReference type="Proteomes" id="UP000516122"/>
    </source>
</evidence>
<protein>
    <submittedName>
        <fullName evidence="2">DUF3789 domain-containing protein</fullName>
    </submittedName>
    <submittedName>
        <fullName evidence="4">Protein of uncharacterized function (DUF3789)</fullName>
    </submittedName>
</protein>
<dbReference type="Proteomes" id="UP000254396">
    <property type="component" value="Unassembled WGS sequence"/>
</dbReference>
<accession>A0A1J6Y394</accession>
<evidence type="ECO:0000313" key="10">
    <source>
        <dbReference type="Proteomes" id="UP001221642"/>
    </source>
</evidence>
<keyword evidence="1" id="KW-1133">Transmembrane helix</keyword>
<dbReference type="EMBL" id="PZZH01000001">
    <property type="protein sequence ID" value="PTN77967.1"/>
    <property type="molecule type" value="Genomic_DNA"/>
</dbReference>
<dbReference type="EMBL" id="CP060804">
    <property type="protein sequence ID" value="QNP38020.1"/>
    <property type="molecule type" value="Genomic_DNA"/>
</dbReference>
<evidence type="ECO:0000313" key="8">
    <source>
        <dbReference type="Proteomes" id="UP000254396"/>
    </source>
</evidence>
<dbReference type="EMBL" id="CP119159">
    <property type="protein sequence ID" value="WEH23896.1"/>
    <property type="molecule type" value="Genomic_DNA"/>
</dbReference>
<evidence type="ECO:0000313" key="3">
    <source>
        <dbReference type="EMBL" id="QNP38020.1"/>
    </source>
</evidence>